<keyword evidence="3" id="KW-1185">Reference proteome</keyword>
<reference evidence="2" key="1">
    <citation type="submission" date="2022-11" db="EMBL/GenBank/DDBJ databases">
        <title>Minimal conservation of predation-associated metabolite biosynthetic gene clusters underscores biosynthetic potential of Myxococcota including descriptions for ten novel species: Archangium lansinium sp. nov., Myxococcus landrumus sp. nov., Nannocystis bai.</title>
        <authorList>
            <person name="Ahearne A."/>
            <person name="Stevens C."/>
            <person name="Phillips K."/>
        </authorList>
    </citation>
    <scope>NUCLEOTIDE SEQUENCE</scope>
    <source>
        <strain evidence="2">Na p29</strain>
    </source>
</reference>
<dbReference type="EMBL" id="JAPNKE010000002">
    <property type="protein sequence ID" value="MCY1013794.1"/>
    <property type="molecule type" value="Genomic_DNA"/>
</dbReference>
<evidence type="ECO:0000313" key="2">
    <source>
        <dbReference type="EMBL" id="MCY1013794.1"/>
    </source>
</evidence>
<dbReference type="AlphaFoldDB" id="A0A9X3F3I8"/>
<sequence>MRRGILQVWTGRDAFRKLILEHGVPRTVGTADADFVVHADASGSPCSRSCGTGSRPRARPRPAADHHRRDARWYGDWPIAAG</sequence>
<comment type="caution">
    <text evidence="2">The sequence shown here is derived from an EMBL/GenBank/DDBJ whole genome shotgun (WGS) entry which is preliminary data.</text>
</comment>
<dbReference type="RefSeq" id="WP_267777927.1">
    <property type="nucleotide sequence ID" value="NZ_JAPNKE010000002.1"/>
</dbReference>
<evidence type="ECO:0000256" key="1">
    <source>
        <dbReference type="SAM" id="MobiDB-lite"/>
    </source>
</evidence>
<gene>
    <name evidence="2" type="ORF">OV079_51375</name>
</gene>
<protein>
    <submittedName>
        <fullName evidence="2">Uncharacterized protein</fullName>
    </submittedName>
</protein>
<dbReference type="Proteomes" id="UP001150924">
    <property type="component" value="Unassembled WGS sequence"/>
</dbReference>
<accession>A0A9X3F3I8</accession>
<feature type="region of interest" description="Disordered" evidence="1">
    <location>
        <begin position="42"/>
        <end position="69"/>
    </location>
</feature>
<name>A0A9X3F3I8_9BACT</name>
<organism evidence="2 3">
    <name type="scientific">Nannocystis pusilla</name>
    <dbReference type="NCBI Taxonomy" id="889268"/>
    <lineage>
        <taxon>Bacteria</taxon>
        <taxon>Pseudomonadati</taxon>
        <taxon>Myxococcota</taxon>
        <taxon>Polyangia</taxon>
        <taxon>Nannocystales</taxon>
        <taxon>Nannocystaceae</taxon>
        <taxon>Nannocystis</taxon>
    </lineage>
</organism>
<proteinExistence type="predicted"/>
<evidence type="ECO:0000313" key="3">
    <source>
        <dbReference type="Proteomes" id="UP001150924"/>
    </source>
</evidence>